<evidence type="ECO:0000313" key="3">
    <source>
        <dbReference type="Proteomes" id="UP001229486"/>
    </source>
</evidence>
<dbReference type="RefSeq" id="WP_392395714.1">
    <property type="nucleotide sequence ID" value="NZ_JAURTK010000014.1"/>
</dbReference>
<gene>
    <name evidence="2" type="ORF">J2793_006467</name>
</gene>
<feature type="region of interest" description="Disordered" evidence="1">
    <location>
        <begin position="1"/>
        <end position="32"/>
    </location>
</feature>
<sequence length="79" mass="8767">MYAAGRQAGGHIDEQRHVQHPGRRAARQDAARAGVFQTAAKLDGVTGQIQFDGKRDIRNGAITVRQLNQDNWTDRSVVR</sequence>
<proteinExistence type="predicted"/>
<evidence type="ECO:0000313" key="2">
    <source>
        <dbReference type="EMBL" id="MDP9650992.1"/>
    </source>
</evidence>
<comment type="caution">
    <text evidence="2">The sequence shown here is derived from an EMBL/GenBank/DDBJ whole genome shotgun (WGS) entry which is preliminary data.</text>
</comment>
<dbReference type="Proteomes" id="UP001229486">
    <property type="component" value="Unassembled WGS sequence"/>
</dbReference>
<dbReference type="AlphaFoldDB" id="A0AB73ILX4"/>
<name>A0AB73ILX4_9BURK</name>
<reference evidence="2" key="1">
    <citation type="submission" date="2023-07" db="EMBL/GenBank/DDBJ databases">
        <title>Sorghum-associated microbial communities from plants grown in Nebraska, USA.</title>
        <authorList>
            <person name="Schachtman D."/>
        </authorList>
    </citation>
    <scope>NUCLEOTIDE SEQUENCE</scope>
    <source>
        <strain evidence="2">DS1061</strain>
    </source>
</reference>
<organism evidence="2 3">
    <name type="scientific">Paraburkholderia caledonica</name>
    <dbReference type="NCBI Taxonomy" id="134536"/>
    <lineage>
        <taxon>Bacteria</taxon>
        <taxon>Pseudomonadati</taxon>
        <taxon>Pseudomonadota</taxon>
        <taxon>Betaproteobacteria</taxon>
        <taxon>Burkholderiales</taxon>
        <taxon>Burkholderiaceae</taxon>
        <taxon>Paraburkholderia</taxon>
    </lineage>
</organism>
<protein>
    <submittedName>
        <fullName evidence="2">ABC-type branched-subunit amino acid transport system substrate-binding protein</fullName>
    </submittedName>
</protein>
<accession>A0AB73ILX4</accession>
<dbReference type="EMBL" id="JAURTK010000014">
    <property type="protein sequence ID" value="MDP9650992.1"/>
    <property type="molecule type" value="Genomic_DNA"/>
</dbReference>
<evidence type="ECO:0000256" key="1">
    <source>
        <dbReference type="SAM" id="MobiDB-lite"/>
    </source>
</evidence>